<dbReference type="CDD" id="cd00198">
    <property type="entry name" value="vWFA"/>
    <property type="match status" value="1"/>
</dbReference>
<dbReference type="InterPro" id="IPR035986">
    <property type="entry name" value="PKD_dom_sf"/>
</dbReference>
<keyword evidence="7" id="KW-1015">Disulfide bond</keyword>
<dbReference type="Gene3D" id="2.60.40.10">
    <property type="entry name" value="Immunoglobulins"/>
    <property type="match status" value="1"/>
</dbReference>
<evidence type="ECO:0000256" key="8">
    <source>
        <dbReference type="SAM" id="MobiDB-lite"/>
    </source>
</evidence>
<dbReference type="Gene3D" id="3.40.50.410">
    <property type="entry name" value="von Willebrand factor, type A domain"/>
    <property type="match status" value="1"/>
</dbReference>
<accession>A0ABS0VRL2</accession>
<keyword evidence="9" id="KW-1133">Transmembrane helix</keyword>
<dbReference type="InterPro" id="IPR000675">
    <property type="entry name" value="Cutinase/axe"/>
</dbReference>
<dbReference type="Pfam" id="PF01083">
    <property type="entry name" value="Cutinase"/>
    <property type="match status" value="1"/>
</dbReference>
<dbReference type="EMBL" id="JAEIOT010000004">
    <property type="protein sequence ID" value="MBI8999423.1"/>
    <property type="molecule type" value="Genomic_DNA"/>
</dbReference>
<dbReference type="PANTHER" id="PTHR33630">
    <property type="entry name" value="CUTINASE RV1984C-RELATED-RELATED"/>
    <property type="match status" value="1"/>
</dbReference>
<keyword evidence="3" id="KW-0719">Serine esterase</keyword>
<dbReference type="Pfam" id="PF25106">
    <property type="entry name" value="VWA_4"/>
    <property type="match status" value="1"/>
</dbReference>
<protein>
    <submittedName>
        <fullName evidence="11">Cutinase family protein</fullName>
    </submittedName>
</protein>
<dbReference type="InterPro" id="IPR002035">
    <property type="entry name" value="VWF_A"/>
</dbReference>
<dbReference type="Pfam" id="PF18911">
    <property type="entry name" value="PKD_4"/>
    <property type="match status" value="1"/>
</dbReference>
<sequence length="672" mass="70784">MAATFGAGIVSPAVAVADGVDRPYCADALVLAARGSGEGNVGQVDYTGANGQSNGWEGERIRLFLSGDDVELNGFRVSGLSDLEYEAVSVGPEDFLDRRSFNASLAQGRKAAIRRIQAMKSAGCQPVVIPIGYSQGAMVFNGVEETLVEGTYVPGVLYIGNPEREAGQARNFGTAAADVSGRLFGRSQNVVGQTGVDYCYEGDFFCDGGGTSFKAHTSYFNGYRGQAENDAKVRRWFSAWTRDAQRKIATAEVTPVTKPLEEVLLIDTTGSMTDDIDSARRNAAKIAEKVLAANPKSKIGLAEYRDWSTPFYDGSGAPRASRWVVPLTTDFDEFQRGLDSLTTSGGADEPEDLYSGLMDVFLHAEWSAGANHSVIAISDAPPHDPECVTGLTAQKIINLARESAVTVNLADQLKEERGALTSCGGAYSDDRAARDAETPMDPIDLLLDGADGDFEGRGDISVNLVTNNPYLADRVDGLFGQLGGNVYNYDGAAAADAIIDAAEADAKIPNAVLDVPSVWEPGVPADVTGMLSDVFVDGDPTYTVDYGDGAVEDIPVGEFTQHTWTAPGDYRVVLTVTDGAGNTGRDIRTVHINSAAETAAADARFEELRTAIAAAEEPTGDVPEPGGDDGSDSGSSMPGPLTLAAILGVLSLLGSFVVLLFETIFGLGSPKL</sequence>
<name>A0ABS0VRL2_9CORY</name>
<dbReference type="SMART" id="SM01110">
    <property type="entry name" value="Cutinase"/>
    <property type="match status" value="1"/>
</dbReference>
<feature type="region of interest" description="Disordered" evidence="8">
    <location>
        <begin position="614"/>
        <end position="636"/>
    </location>
</feature>
<dbReference type="SUPFAM" id="SSF49299">
    <property type="entry name" value="PKD domain"/>
    <property type="match status" value="1"/>
</dbReference>
<gene>
    <name evidence="11" type="ORF">JDV76_00285</name>
</gene>
<dbReference type="PANTHER" id="PTHR33630:SF9">
    <property type="entry name" value="CUTINASE 4"/>
    <property type="match status" value="1"/>
</dbReference>
<dbReference type="CDD" id="cd00146">
    <property type="entry name" value="PKD"/>
    <property type="match status" value="1"/>
</dbReference>
<evidence type="ECO:0000256" key="9">
    <source>
        <dbReference type="SAM" id="Phobius"/>
    </source>
</evidence>
<dbReference type="SMART" id="SM00327">
    <property type="entry name" value="VWA"/>
    <property type="match status" value="1"/>
</dbReference>
<keyword evidence="12" id="KW-1185">Reference proteome</keyword>
<dbReference type="InterPro" id="IPR013783">
    <property type="entry name" value="Ig-like_fold"/>
</dbReference>
<feature type="transmembrane region" description="Helical" evidence="9">
    <location>
        <begin position="641"/>
        <end position="661"/>
    </location>
</feature>
<evidence type="ECO:0000313" key="12">
    <source>
        <dbReference type="Proteomes" id="UP000625574"/>
    </source>
</evidence>
<dbReference type="Gene3D" id="3.40.50.1820">
    <property type="entry name" value="alpha/beta hydrolase"/>
    <property type="match status" value="1"/>
</dbReference>
<evidence type="ECO:0000256" key="7">
    <source>
        <dbReference type="ARBA" id="ARBA00023157"/>
    </source>
</evidence>
<dbReference type="InterPro" id="IPR000601">
    <property type="entry name" value="PKD_dom"/>
</dbReference>
<organism evidence="11 12">
    <name type="scientific">Corynebacterium marambiense</name>
    <dbReference type="NCBI Taxonomy" id="2765364"/>
    <lineage>
        <taxon>Bacteria</taxon>
        <taxon>Bacillati</taxon>
        <taxon>Actinomycetota</taxon>
        <taxon>Actinomycetes</taxon>
        <taxon>Mycobacteriales</taxon>
        <taxon>Corynebacteriaceae</taxon>
        <taxon>Corynebacterium</taxon>
    </lineage>
</organism>
<keyword evidence="4" id="KW-0964">Secreted</keyword>
<evidence type="ECO:0000256" key="2">
    <source>
        <dbReference type="ARBA" id="ARBA00007534"/>
    </source>
</evidence>
<proteinExistence type="inferred from homology"/>
<dbReference type="InterPro" id="IPR029058">
    <property type="entry name" value="AB_hydrolase_fold"/>
</dbReference>
<evidence type="ECO:0000256" key="4">
    <source>
        <dbReference type="ARBA" id="ARBA00022525"/>
    </source>
</evidence>
<comment type="caution">
    <text evidence="11">The sequence shown here is derived from an EMBL/GenBank/DDBJ whole genome shotgun (WGS) entry which is preliminary data.</text>
</comment>
<keyword evidence="6" id="KW-0378">Hydrolase</keyword>
<dbReference type="PROSITE" id="PS50093">
    <property type="entry name" value="PKD"/>
    <property type="match status" value="1"/>
</dbReference>
<evidence type="ECO:0000259" key="10">
    <source>
        <dbReference type="PROSITE" id="PS50093"/>
    </source>
</evidence>
<evidence type="ECO:0000256" key="1">
    <source>
        <dbReference type="ARBA" id="ARBA00004613"/>
    </source>
</evidence>
<keyword evidence="9" id="KW-0472">Membrane</keyword>
<comment type="subcellular location">
    <subcellularLocation>
        <location evidence="1">Secreted</location>
    </subcellularLocation>
</comment>
<dbReference type="Proteomes" id="UP000625574">
    <property type="component" value="Unassembled WGS sequence"/>
</dbReference>
<evidence type="ECO:0000256" key="6">
    <source>
        <dbReference type="ARBA" id="ARBA00022801"/>
    </source>
</evidence>
<keyword evidence="5" id="KW-0732">Signal</keyword>
<dbReference type="RefSeq" id="WP_198734890.1">
    <property type="nucleotide sequence ID" value="NZ_JAEIOT010000004.1"/>
</dbReference>
<dbReference type="InterPro" id="IPR036465">
    <property type="entry name" value="vWFA_dom_sf"/>
</dbReference>
<keyword evidence="9" id="KW-0812">Transmembrane</keyword>
<feature type="domain" description="PKD" evidence="10">
    <location>
        <begin position="541"/>
        <end position="583"/>
    </location>
</feature>
<dbReference type="SUPFAM" id="SSF53474">
    <property type="entry name" value="alpha/beta-Hydrolases"/>
    <property type="match status" value="1"/>
</dbReference>
<dbReference type="InterPro" id="IPR056861">
    <property type="entry name" value="HMCN1-like_VWA"/>
</dbReference>
<evidence type="ECO:0000256" key="5">
    <source>
        <dbReference type="ARBA" id="ARBA00022729"/>
    </source>
</evidence>
<dbReference type="SUPFAM" id="SSF53300">
    <property type="entry name" value="vWA-like"/>
    <property type="match status" value="1"/>
</dbReference>
<evidence type="ECO:0000256" key="3">
    <source>
        <dbReference type="ARBA" id="ARBA00022487"/>
    </source>
</evidence>
<evidence type="ECO:0000313" key="11">
    <source>
        <dbReference type="EMBL" id="MBI8999423.1"/>
    </source>
</evidence>
<comment type="similarity">
    <text evidence="2">Belongs to the cutinase family.</text>
</comment>
<reference evidence="11 12" key="1">
    <citation type="submission" date="2020-12" db="EMBL/GenBank/DDBJ databases">
        <title>Genome public.</title>
        <authorList>
            <person name="Sun Q."/>
        </authorList>
    </citation>
    <scope>NUCLEOTIDE SEQUENCE [LARGE SCALE GENOMIC DNA]</scope>
    <source>
        <strain evidence="11 12">CCM 8864</strain>
    </source>
</reference>